<comment type="caution">
    <text evidence="1">The sequence shown here is derived from an EMBL/GenBank/DDBJ whole genome shotgun (WGS) entry which is preliminary data.</text>
</comment>
<evidence type="ECO:0000313" key="1">
    <source>
        <dbReference type="EMBL" id="KHD04704.1"/>
    </source>
</evidence>
<sequence length="65" mass="7627">MQRNACLDAERRINLHNEADTPSSVQKIIGTKNKMINPKSHDSLFKWLITAFTREFFEHYLVSSF</sequence>
<keyword evidence="2" id="KW-1185">Reference proteome</keyword>
<evidence type="ECO:0000313" key="2">
    <source>
        <dbReference type="Proteomes" id="UP000030428"/>
    </source>
</evidence>
<gene>
    <name evidence="1" type="ORF">PN36_11670</name>
</gene>
<organism evidence="1 2">
    <name type="scientific">Candidatus Thiomargarita nelsonii</name>
    <dbReference type="NCBI Taxonomy" id="1003181"/>
    <lineage>
        <taxon>Bacteria</taxon>
        <taxon>Pseudomonadati</taxon>
        <taxon>Pseudomonadota</taxon>
        <taxon>Gammaproteobacteria</taxon>
        <taxon>Thiotrichales</taxon>
        <taxon>Thiotrichaceae</taxon>
        <taxon>Thiomargarita</taxon>
    </lineage>
</organism>
<proteinExistence type="predicted"/>
<dbReference type="AlphaFoldDB" id="A0A0A6P2Y3"/>
<protein>
    <submittedName>
        <fullName evidence="1">Uncharacterized protein</fullName>
    </submittedName>
</protein>
<dbReference type="EMBL" id="JSZA02000036">
    <property type="protein sequence ID" value="KHD04704.1"/>
    <property type="molecule type" value="Genomic_DNA"/>
</dbReference>
<reference evidence="1 2" key="1">
    <citation type="journal article" date="2016" name="Front. Microbiol.">
        <title>Single-Cell (Meta-)Genomics of a Dimorphic Candidatus Thiomargarita nelsonii Reveals Genomic Plasticity.</title>
        <authorList>
            <person name="Flood B.E."/>
            <person name="Fliss P."/>
            <person name="Jones D.S."/>
            <person name="Dick G.J."/>
            <person name="Jain S."/>
            <person name="Kaster A.K."/>
            <person name="Winkel M."/>
            <person name="Mussmann M."/>
            <person name="Bailey J."/>
        </authorList>
    </citation>
    <scope>NUCLEOTIDE SEQUENCE [LARGE SCALE GENOMIC DNA]</scope>
    <source>
        <strain evidence="1">Hydrate Ridge</strain>
    </source>
</reference>
<name>A0A0A6P2Y3_9GAMM</name>
<accession>A0A0A6P2Y3</accession>
<dbReference type="Proteomes" id="UP000030428">
    <property type="component" value="Unassembled WGS sequence"/>
</dbReference>